<keyword evidence="2" id="KW-1185">Reference proteome</keyword>
<dbReference type="eggNOG" id="COG1611">
    <property type="taxonomic scope" value="Bacteria"/>
</dbReference>
<name>A0A017T6T9_9BACT</name>
<dbReference type="Gene3D" id="3.40.50.450">
    <property type="match status" value="1"/>
</dbReference>
<dbReference type="InterPro" id="IPR041164">
    <property type="entry name" value="LDcluster4"/>
</dbReference>
<dbReference type="OrthoDB" id="9794039at2"/>
<dbReference type="SUPFAM" id="SSF102405">
    <property type="entry name" value="MCP/YpsA-like"/>
    <property type="match status" value="1"/>
</dbReference>
<dbReference type="RefSeq" id="WP_044243183.1">
    <property type="nucleotide sequence ID" value="NZ_ASRX01000028.1"/>
</dbReference>
<dbReference type="AlphaFoldDB" id="A0A017T6T9"/>
<dbReference type="NCBIfam" id="TIGR00725">
    <property type="entry name" value="TIGR00725 family protein"/>
    <property type="match status" value="1"/>
</dbReference>
<dbReference type="STRING" id="1192034.CAP_3750"/>
<dbReference type="GO" id="GO:0005829">
    <property type="term" value="C:cytosol"/>
    <property type="evidence" value="ECO:0007669"/>
    <property type="project" value="TreeGrafter"/>
</dbReference>
<dbReference type="InterPro" id="IPR052341">
    <property type="entry name" value="LOG_family_nucleotidases"/>
</dbReference>
<protein>
    <recommendedName>
        <fullName evidence="3">TIGR00725 family protein</fullName>
    </recommendedName>
</protein>
<evidence type="ECO:0000313" key="1">
    <source>
        <dbReference type="EMBL" id="EYF04939.1"/>
    </source>
</evidence>
<dbReference type="PANTHER" id="PTHR43393:SF3">
    <property type="entry name" value="LYSINE DECARBOXYLASE-LIKE PROTEIN"/>
    <property type="match status" value="1"/>
</dbReference>
<dbReference type="PANTHER" id="PTHR43393">
    <property type="entry name" value="CYTOKININ RIBOSIDE 5'-MONOPHOSPHATE PHOSPHORIBOHYDROLASE"/>
    <property type="match status" value="1"/>
</dbReference>
<reference evidence="1 2" key="1">
    <citation type="submission" date="2013-05" db="EMBL/GenBank/DDBJ databases">
        <title>Genome assembly of Chondromyces apiculatus DSM 436.</title>
        <authorList>
            <person name="Sharma G."/>
            <person name="Khatri I."/>
            <person name="Kaur C."/>
            <person name="Mayilraj S."/>
            <person name="Subramanian S."/>
        </authorList>
    </citation>
    <scope>NUCLEOTIDE SEQUENCE [LARGE SCALE GENOMIC DNA]</scope>
    <source>
        <strain evidence="1 2">DSM 436</strain>
    </source>
</reference>
<dbReference type="Pfam" id="PF18306">
    <property type="entry name" value="LDcluster4"/>
    <property type="match status" value="1"/>
</dbReference>
<proteinExistence type="predicted"/>
<evidence type="ECO:0008006" key="3">
    <source>
        <dbReference type="Google" id="ProtNLM"/>
    </source>
</evidence>
<accession>A0A017T6T9</accession>
<dbReference type="EMBL" id="ASRX01000028">
    <property type="protein sequence ID" value="EYF04939.1"/>
    <property type="molecule type" value="Genomic_DNA"/>
</dbReference>
<dbReference type="Proteomes" id="UP000019678">
    <property type="component" value="Unassembled WGS sequence"/>
</dbReference>
<sequence>MRRPLAAVIGSTRATPDQLTIAHELGAALVEVGFRVLTGGLGGVMDAAFKGARSSGRYQSGDTVAILPSYLAEQASEAADVAICTGMNHARNTILIASASVVLAIGGRSGTLGEIALAWELGRPIICVGNSEGWATRLSGESLDDRRTDLLHGPLAPRPAAHLAWSLAASAPAPPSFT</sequence>
<dbReference type="InterPro" id="IPR005268">
    <property type="entry name" value="CHP00725"/>
</dbReference>
<organism evidence="1 2">
    <name type="scientific">Chondromyces apiculatus DSM 436</name>
    <dbReference type="NCBI Taxonomy" id="1192034"/>
    <lineage>
        <taxon>Bacteria</taxon>
        <taxon>Pseudomonadati</taxon>
        <taxon>Myxococcota</taxon>
        <taxon>Polyangia</taxon>
        <taxon>Polyangiales</taxon>
        <taxon>Polyangiaceae</taxon>
        <taxon>Chondromyces</taxon>
    </lineage>
</organism>
<evidence type="ECO:0000313" key="2">
    <source>
        <dbReference type="Proteomes" id="UP000019678"/>
    </source>
</evidence>
<comment type="caution">
    <text evidence="1">The sequence shown here is derived from an EMBL/GenBank/DDBJ whole genome shotgun (WGS) entry which is preliminary data.</text>
</comment>
<gene>
    <name evidence="1" type="ORF">CAP_3750</name>
</gene>